<protein>
    <submittedName>
        <fullName evidence="1">DUF1697 domain-containing protein</fullName>
    </submittedName>
</protein>
<dbReference type="Pfam" id="PF08002">
    <property type="entry name" value="DUF1697"/>
    <property type="match status" value="1"/>
</dbReference>
<dbReference type="Gene3D" id="3.30.70.1280">
    <property type="entry name" value="SP0830-like domains"/>
    <property type="match status" value="1"/>
</dbReference>
<dbReference type="RefSeq" id="WP_290362036.1">
    <property type="nucleotide sequence ID" value="NZ_JAUFQU010000001.1"/>
</dbReference>
<dbReference type="PANTHER" id="PTHR36439">
    <property type="entry name" value="BLL4334 PROTEIN"/>
    <property type="match status" value="1"/>
</dbReference>
<dbReference type="Gene3D" id="3.30.70.1260">
    <property type="entry name" value="bacterial protein sp0830 like"/>
    <property type="match status" value="1"/>
</dbReference>
<keyword evidence="2" id="KW-1185">Reference proteome</keyword>
<evidence type="ECO:0000313" key="2">
    <source>
        <dbReference type="Proteomes" id="UP001242368"/>
    </source>
</evidence>
<accession>A0ABT8CMZ0</accession>
<organism evidence="1 2">
    <name type="scientific">Paenimyroides ceti</name>
    <dbReference type="NCBI Taxonomy" id="395087"/>
    <lineage>
        <taxon>Bacteria</taxon>
        <taxon>Pseudomonadati</taxon>
        <taxon>Bacteroidota</taxon>
        <taxon>Flavobacteriia</taxon>
        <taxon>Flavobacteriales</taxon>
        <taxon>Flavobacteriaceae</taxon>
        <taxon>Paenimyroides</taxon>
    </lineage>
</organism>
<proteinExistence type="predicted"/>
<reference evidence="2" key="1">
    <citation type="journal article" date="2019" name="Int. J. Syst. Evol. Microbiol.">
        <title>The Global Catalogue of Microorganisms (GCM) 10K type strain sequencing project: providing services to taxonomists for standard genome sequencing and annotation.</title>
        <authorList>
            <consortium name="The Broad Institute Genomics Platform"/>
            <consortium name="The Broad Institute Genome Sequencing Center for Infectious Disease"/>
            <person name="Wu L."/>
            <person name="Ma J."/>
        </authorList>
    </citation>
    <scope>NUCLEOTIDE SEQUENCE [LARGE SCALE GENOMIC DNA]</scope>
    <source>
        <strain evidence="2">CECT 7184</strain>
    </source>
</reference>
<evidence type="ECO:0000313" key="1">
    <source>
        <dbReference type="EMBL" id="MDN3705888.1"/>
    </source>
</evidence>
<dbReference type="Proteomes" id="UP001242368">
    <property type="component" value="Unassembled WGS sequence"/>
</dbReference>
<dbReference type="SUPFAM" id="SSF160379">
    <property type="entry name" value="SP0830-like"/>
    <property type="match status" value="1"/>
</dbReference>
<dbReference type="PIRSF" id="PIRSF008502">
    <property type="entry name" value="UCP008502"/>
    <property type="match status" value="1"/>
</dbReference>
<name>A0ABT8CMZ0_9FLAO</name>
<sequence length="190" mass="21774">MLKNTSLTTYISILRGINVSGKNIIKMEALRNLYTTIGFYDIHTYLQSGNVTFRALATDEQMLEQTIEQYIKKEFSLDIPVQVMNVEALKNVIHNNPFLKDETLDPSFFHVTFLKIPPAVVDLKAIESKKTEQEKMAFSGKVIYLYCPEGYGNTKLNNNFLEKRLKVTATTRNWKTTTALLQLAQETEIL</sequence>
<dbReference type="EMBL" id="JAUFQU010000001">
    <property type="protein sequence ID" value="MDN3705888.1"/>
    <property type="molecule type" value="Genomic_DNA"/>
</dbReference>
<comment type="caution">
    <text evidence="1">The sequence shown here is derived from an EMBL/GenBank/DDBJ whole genome shotgun (WGS) entry which is preliminary data.</text>
</comment>
<gene>
    <name evidence="1" type="ORF">QW060_01955</name>
</gene>
<dbReference type="PANTHER" id="PTHR36439:SF1">
    <property type="entry name" value="DUF1697 DOMAIN-CONTAINING PROTEIN"/>
    <property type="match status" value="1"/>
</dbReference>
<dbReference type="InterPro" id="IPR012545">
    <property type="entry name" value="DUF1697"/>
</dbReference>